<name>A0ABX0K8M0_9PROT</name>
<feature type="domain" description="Tyr recombinase" evidence="5">
    <location>
        <begin position="303"/>
        <end position="514"/>
    </location>
</feature>
<dbReference type="InterPro" id="IPR002104">
    <property type="entry name" value="Integrase_catalytic"/>
</dbReference>
<keyword evidence="4" id="KW-0233">DNA recombination</keyword>
<dbReference type="InterPro" id="IPR013762">
    <property type="entry name" value="Integrase-like_cat_sf"/>
</dbReference>
<evidence type="ECO:0000256" key="1">
    <source>
        <dbReference type="ARBA" id="ARBA00008857"/>
    </source>
</evidence>
<organism evidence="6 7">
    <name type="scientific">Acetobacter fallax</name>
    <dbReference type="NCBI Taxonomy" id="1737473"/>
    <lineage>
        <taxon>Bacteria</taxon>
        <taxon>Pseudomonadati</taxon>
        <taxon>Pseudomonadota</taxon>
        <taxon>Alphaproteobacteria</taxon>
        <taxon>Acetobacterales</taxon>
        <taxon>Acetobacteraceae</taxon>
        <taxon>Acetobacter</taxon>
    </lineage>
</organism>
<evidence type="ECO:0000256" key="2">
    <source>
        <dbReference type="ARBA" id="ARBA00022908"/>
    </source>
</evidence>
<dbReference type="InterPro" id="IPR050090">
    <property type="entry name" value="Tyrosine_recombinase_XerCD"/>
</dbReference>
<dbReference type="RefSeq" id="WP_173577110.1">
    <property type="nucleotide sequence ID" value="NZ_WOSW01000012.1"/>
</dbReference>
<proteinExistence type="inferred from homology"/>
<accession>A0ABX0K8M0</accession>
<evidence type="ECO:0000256" key="3">
    <source>
        <dbReference type="ARBA" id="ARBA00023125"/>
    </source>
</evidence>
<keyword evidence="7" id="KW-1185">Reference proteome</keyword>
<dbReference type="Pfam" id="PF20172">
    <property type="entry name" value="DUF6538"/>
    <property type="match status" value="1"/>
</dbReference>
<evidence type="ECO:0000313" key="6">
    <source>
        <dbReference type="EMBL" id="NHO32581.1"/>
    </source>
</evidence>
<sequence>MLIRRASGYSFRQRVPDGIRNFIGKNEIWVSLDTNDKPIAKNRAYAICGLTNKLFSRLKLVERELAQSANDTIRDIIDERFKPLFDTIISTYEAELSNLKSQYQVMNAEHLLERLEQDDAFLKFAGDANAEVSKIHQLMKDIPDLDIRKKMSDILGHFNNIESWTKPKEPQKSPLFSEASEAFILASSKDWKDSDFRAYRSSIKRFLECCGDKEIRLYGGQDAGHFKELMEQLPENYGRNTRDTRTVVQLVKEANKKKLKRVSGKSIKNHFSKMSSIWRYYLLRDLVDKNIFIGWNFDTKQKVKRVRWSDEYLEKLINASFDISTTISKETYAYIVGVGSYTGMRLEEICRIRVEDIQDIRGIPCIIIQEHQGTKKEPWTAWNPKSEAGARVVPIAQKLIDAGFMEFVEKSRRMKSPYIFSELKFSGKDKKRSGLIQRNFSTHKSRLGIPATTVFHSFRHYASTKLRNIHEHGEGGLREVWIDNFLGHEGNNKSVGNTVYLDEVDVENLKRVADAVVYPEFWNIKKLMETD</sequence>
<evidence type="ECO:0000313" key="7">
    <source>
        <dbReference type="Proteomes" id="UP000615326"/>
    </source>
</evidence>
<comment type="caution">
    <text evidence="6">The sequence shown here is derived from an EMBL/GenBank/DDBJ whole genome shotgun (WGS) entry which is preliminary data.</text>
</comment>
<gene>
    <name evidence="6" type="ORF">GOB84_08410</name>
</gene>
<dbReference type="Pfam" id="PF00589">
    <property type="entry name" value="Phage_integrase"/>
    <property type="match status" value="1"/>
</dbReference>
<dbReference type="SUPFAM" id="SSF56349">
    <property type="entry name" value="DNA breaking-rejoining enzymes"/>
    <property type="match status" value="1"/>
</dbReference>
<dbReference type="PANTHER" id="PTHR30349">
    <property type="entry name" value="PHAGE INTEGRASE-RELATED"/>
    <property type="match status" value="1"/>
</dbReference>
<dbReference type="EMBL" id="WOSW01000012">
    <property type="protein sequence ID" value="NHO32581.1"/>
    <property type="molecule type" value="Genomic_DNA"/>
</dbReference>
<keyword evidence="3" id="KW-0238">DNA-binding</keyword>
<evidence type="ECO:0000256" key="4">
    <source>
        <dbReference type="ARBA" id="ARBA00023172"/>
    </source>
</evidence>
<protein>
    <submittedName>
        <fullName evidence="6">Tyrosine-type recombinase/integrase</fullName>
    </submittedName>
</protein>
<dbReference type="PROSITE" id="PS51898">
    <property type="entry name" value="TYR_RECOMBINASE"/>
    <property type="match status" value="1"/>
</dbReference>
<dbReference type="PANTHER" id="PTHR30349:SF41">
    <property type="entry name" value="INTEGRASE_RECOMBINASE PROTEIN MJ0367-RELATED"/>
    <property type="match status" value="1"/>
</dbReference>
<dbReference type="InterPro" id="IPR011010">
    <property type="entry name" value="DNA_brk_join_enz"/>
</dbReference>
<dbReference type="Proteomes" id="UP000615326">
    <property type="component" value="Unassembled WGS sequence"/>
</dbReference>
<dbReference type="Gene3D" id="1.10.443.10">
    <property type="entry name" value="Intergrase catalytic core"/>
    <property type="match status" value="1"/>
</dbReference>
<dbReference type="InterPro" id="IPR046668">
    <property type="entry name" value="DUF6538"/>
</dbReference>
<keyword evidence="2" id="KW-0229">DNA integration</keyword>
<evidence type="ECO:0000259" key="5">
    <source>
        <dbReference type="PROSITE" id="PS51898"/>
    </source>
</evidence>
<reference evidence="6 7" key="1">
    <citation type="journal article" date="2020" name="Int. J. Syst. Evol. Microbiol.">
        <title>Novel acetic acid bacteria from cider fermentations: Acetobacter conturbans sp. nov. and Acetobacter fallax sp. nov.</title>
        <authorList>
            <person name="Sombolestani A.S."/>
            <person name="Cleenwerck I."/>
            <person name="Cnockaert M."/>
            <person name="Borremans W."/>
            <person name="Wieme A.D."/>
            <person name="De Vuyst L."/>
            <person name="Vandamme P."/>
        </authorList>
    </citation>
    <scope>NUCLEOTIDE SEQUENCE [LARGE SCALE GENOMIC DNA]</scope>
    <source>
        <strain evidence="6 7">LMG 1637</strain>
    </source>
</reference>
<comment type="similarity">
    <text evidence="1">Belongs to the 'phage' integrase family.</text>
</comment>